<dbReference type="EMBL" id="JAGSPD010000001">
    <property type="protein sequence ID" value="MBV7267923.1"/>
    <property type="molecule type" value="Genomic_DNA"/>
</dbReference>
<feature type="domain" description="Outer membrane protein beta-barrel" evidence="2">
    <location>
        <begin position="19"/>
        <end position="165"/>
    </location>
</feature>
<protein>
    <submittedName>
        <fullName evidence="3">PorT family protein</fullName>
    </submittedName>
</protein>
<comment type="caution">
    <text evidence="3">The sequence shown here is derived from an EMBL/GenBank/DDBJ whole genome shotgun (WGS) entry which is preliminary data.</text>
</comment>
<feature type="signal peptide" evidence="1">
    <location>
        <begin position="1"/>
        <end position="20"/>
    </location>
</feature>
<dbReference type="Proteomes" id="UP001138894">
    <property type="component" value="Unassembled WGS sequence"/>
</dbReference>
<reference evidence="3" key="1">
    <citation type="submission" date="2021-04" db="EMBL/GenBank/DDBJ databases">
        <authorList>
            <person name="Pira H."/>
            <person name="Risdian C."/>
            <person name="Wink J."/>
        </authorList>
    </citation>
    <scope>NUCLEOTIDE SEQUENCE</scope>
    <source>
        <strain evidence="3">WHY3</strain>
    </source>
</reference>
<dbReference type="InterPro" id="IPR025665">
    <property type="entry name" value="Beta-barrel_OMP_2"/>
</dbReference>
<name>A0A9X1JPI3_9FLAO</name>
<evidence type="ECO:0000313" key="3">
    <source>
        <dbReference type="EMBL" id="MBV7267923.1"/>
    </source>
</evidence>
<evidence type="ECO:0000256" key="1">
    <source>
        <dbReference type="SAM" id="SignalP"/>
    </source>
</evidence>
<dbReference type="Pfam" id="PF13568">
    <property type="entry name" value="OMP_b-brl_2"/>
    <property type="match status" value="1"/>
</dbReference>
<proteinExistence type="predicted"/>
<dbReference type="RefSeq" id="WP_218544459.1">
    <property type="nucleotide sequence ID" value="NZ_JAGSPD010000001.1"/>
</dbReference>
<keyword evidence="1" id="KW-0732">Signal</keyword>
<sequence>MKKSLLLTVIAVLGLANVNAQNVEFGAKAGLNFASIYGDNTSDIGFVTAYNFGLMSEISISEKFSFQPELLYSGIGYSIDDESDDDTVALNYLTVPLLGKYYLTERFSVEAGPQVGFLLSAKQESTDVKDAFKTLDFGTSLGLGYKLDSGLNFSARYTLGLSDISESEDFSNNTGVLQLSIGYFFF</sequence>
<keyword evidence="4" id="KW-1185">Reference proteome</keyword>
<dbReference type="AlphaFoldDB" id="A0A9X1JPI3"/>
<gene>
    <name evidence="3" type="ORF">KCG49_01810</name>
</gene>
<evidence type="ECO:0000313" key="4">
    <source>
        <dbReference type="Proteomes" id="UP001138894"/>
    </source>
</evidence>
<accession>A0A9X1JPI3</accession>
<organism evidence="3 4">
    <name type="scientific">Winogradskyella luteola</name>
    <dbReference type="NCBI Taxonomy" id="2828330"/>
    <lineage>
        <taxon>Bacteria</taxon>
        <taxon>Pseudomonadati</taxon>
        <taxon>Bacteroidota</taxon>
        <taxon>Flavobacteriia</taxon>
        <taxon>Flavobacteriales</taxon>
        <taxon>Flavobacteriaceae</taxon>
        <taxon>Winogradskyella</taxon>
    </lineage>
</organism>
<evidence type="ECO:0000259" key="2">
    <source>
        <dbReference type="Pfam" id="PF13568"/>
    </source>
</evidence>
<feature type="chain" id="PRO_5040789179" evidence="1">
    <location>
        <begin position="21"/>
        <end position="186"/>
    </location>
</feature>